<comment type="caution">
    <text evidence="4">The sequence shown here is derived from an EMBL/GenBank/DDBJ whole genome shotgun (WGS) entry which is preliminary data.</text>
</comment>
<organism evidence="4 5">
    <name type="scientific">Legionella lansingensis</name>
    <dbReference type="NCBI Taxonomy" id="45067"/>
    <lineage>
        <taxon>Bacteria</taxon>
        <taxon>Pseudomonadati</taxon>
        <taxon>Pseudomonadota</taxon>
        <taxon>Gammaproteobacteria</taxon>
        <taxon>Legionellales</taxon>
        <taxon>Legionellaceae</taxon>
        <taxon>Legionella</taxon>
    </lineage>
</organism>
<feature type="chain" id="PRO_5006914921" evidence="2">
    <location>
        <begin position="19"/>
        <end position="224"/>
    </location>
</feature>
<dbReference type="Pfam" id="PF13505">
    <property type="entry name" value="OMP_b-brl"/>
    <property type="match status" value="1"/>
</dbReference>
<dbReference type="Gene3D" id="2.40.160.20">
    <property type="match status" value="1"/>
</dbReference>
<dbReference type="InterPro" id="IPR011250">
    <property type="entry name" value="OMP/PagP_B-barrel"/>
</dbReference>
<dbReference type="eggNOG" id="COG3637">
    <property type="taxonomic scope" value="Bacteria"/>
</dbReference>
<name>A0A0W0VMV9_9GAMM</name>
<reference evidence="4 5" key="1">
    <citation type="submission" date="2015-11" db="EMBL/GenBank/DDBJ databases">
        <title>Genomic analysis of 38 Legionella species identifies large and diverse effector repertoires.</title>
        <authorList>
            <person name="Burstein D."/>
            <person name="Amaro F."/>
            <person name="Zusman T."/>
            <person name="Lifshitz Z."/>
            <person name="Cohen O."/>
            <person name="Gilbert J.A."/>
            <person name="Pupko T."/>
            <person name="Shuman H.A."/>
            <person name="Segal G."/>
        </authorList>
    </citation>
    <scope>NUCLEOTIDE SEQUENCE [LARGE SCALE GENOMIC DNA]</scope>
    <source>
        <strain evidence="4 5">ATCC 49751</strain>
    </source>
</reference>
<dbReference type="PATRIC" id="fig|45067.4.peg.1644"/>
<keyword evidence="5" id="KW-1185">Reference proteome</keyword>
<dbReference type="Proteomes" id="UP000054869">
    <property type="component" value="Unassembled WGS sequence"/>
</dbReference>
<keyword evidence="1 2" id="KW-0732">Signal</keyword>
<feature type="domain" description="Outer membrane protein beta-barrel" evidence="3">
    <location>
        <begin position="8"/>
        <end position="218"/>
    </location>
</feature>
<protein>
    <submittedName>
        <fullName evidence="4">Opacity protein-like surface antigen</fullName>
    </submittedName>
</protein>
<proteinExistence type="predicted"/>
<accession>A0A0W0VMV9</accession>
<feature type="signal peptide" evidence="2">
    <location>
        <begin position="1"/>
        <end position="18"/>
    </location>
</feature>
<evidence type="ECO:0000256" key="2">
    <source>
        <dbReference type="SAM" id="SignalP"/>
    </source>
</evidence>
<evidence type="ECO:0000313" key="4">
    <source>
        <dbReference type="EMBL" id="KTD21406.1"/>
    </source>
</evidence>
<gene>
    <name evidence="4" type="ORF">Llan_1569</name>
</gene>
<dbReference type="STRING" id="45067.Llan_1569"/>
<dbReference type="AlphaFoldDB" id="A0A0W0VMV9"/>
<evidence type="ECO:0000313" key="5">
    <source>
        <dbReference type="Proteomes" id="UP000054869"/>
    </source>
</evidence>
<dbReference type="SUPFAM" id="SSF56925">
    <property type="entry name" value="OMPA-like"/>
    <property type="match status" value="1"/>
</dbReference>
<dbReference type="EMBL" id="LNYI01000032">
    <property type="protein sequence ID" value="KTD21406.1"/>
    <property type="molecule type" value="Genomic_DNA"/>
</dbReference>
<dbReference type="InterPro" id="IPR027385">
    <property type="entry name" value="Beta-barrel_OMP"/>
</dbReference>
<dbReference type="RefSeq" id="WP_028373820.1">
    <property type="nucleotide sequence ID" value="NZ_CAAAJD010000028.1"/>
</dbReference>
<evidence type="ECO:0000259" key="3">
    <source>
        <dbReference type="Pfam" id="PF13505"/>
    </source>
</evidence>
<dbReference type="OrthoDB" id="5653282at2"/>
<evidence type="ECO:0000256" key="1">
    <source>
        <dbReference type="ARBA" id="ARBA00022729"/>
    </source>
</evidence>
<sequence>MRIVFFSAALLASSLASAAVPINGWYASVFGGYAYVPDNVTNTTLISTPPFILLRAHPSYSNGWNGGGRIGYQSMPLRYEGEVTYIYANLHKFRINNVRQNGVDGRTTGTFAMANVYYDFPEMIPCLAPFLGVGLGYGYVTARLESQGPLFPGGPAVNTQFKADDSVFAFQGTAGFTYNFSERYAVNLAYRYMQTDQATDFNKPFKANLASAGAIFRFDGVSYK</sequence>